<dbReference type="InterPro" id="IPR023393">
    <property type="entry name" value="START-like_dom_sf"/>
</dbReference>
<dbReference type="CDD" id="cd08899">
    <property type="entry name" value="SRPBCC_CalC_Aha1-like_6"/>
    <property type="match status" value="1"/>
</dbReference>
<evidence type="ECO:0000313" key="3">
    <source>
        <dbReference type="EMBL" id="NKY49471.1"/>
    </source>
</evidence>
<evidence type="ECO:0000259" key="2">
    <source>
        <dbReference type="Pfam" id="PF08327"/>
    </source>
</evidence>
<sequence length="218" mass="23259">MPISIDPAEAAGLMTREVRTGNRDGTPTKIAVARRTYPTGQTDLWQALTDRDRLPRWFLPVTGDLAVGGHYQLEGNAGGVVEQCEAPTRFAVTWEMGPQISWLEVTLTPEQHGTVLELVHEAPVDPDMWTRYGPGAVGVGWDLALMALGLHSADGAAVDPAEGLAYPTTPEGTEFVRLAAFDWAAAAIADGDDSAAARAAAERTIEFYTVEHEGGSAC</sequence>
<accession>A0A846XVQ6</accession>
<feature type="domain" description="Activator of Hsp90 ATPase homologue 1/2-like C-terminal" evidence="2">
    <location>
        <begin position="43"/>
        <end position="147"/>
    </location>
</feature>
<comment type="caution">
    <text evidence="3">The sequence shown here is derived from an EMBL/GenBank/DDBJ whole genome shotgun (WGS) entry which is preliminary data.</text>
</comment>
<gene>
    <name evidence="3" type="ORF">HGA08_04485</name>
</gene>
<dbReference type="AlphaFoldDB" id="A0A846XVQ6"/>
<name>A0A846XVQ6_9NOCA</name>
<reference evidence="3 4" key="1">
    <citation type="submission" date="2020-04" db="EMBL/GenBank/DDBJ databases">
        <title>MicrobeNet Type strains.</title>
        <authorList>
            <person name="Nicholson A.C."/>
        </authorList>
    </citation>
    <scope>NUCLEOTIDE SEQUENCE [LARGE SCALE GENOMIC DNA]</scope>
    <source>
        <strain evidence="3 4">JCM 12354</strain>
    </source>
</reference>
<dbReference type="RefSeq" id="WP_067869150.1">
    <property type="nucleotide sequence ID" value="NZ_JAAXOP010000002.1"/>
</dbReference>
<evidence type="ECO:0000256" key="1">
    <source>
        <dbReference type="ARBA" id="ARBA00006817"/>
    </source>
</evidence>
<comment type="similarity">
    <text evidence="1">Belongs to the AHA1 family.</text>
</comment>
<organism evidence="3 4">
    <name type="scientific">Nocardia vermiculata</name>
    <dbReference type="NCBI Taxonomy" id="257274"/>
    <lineage>
        <taxon>Bacteria</taxon>
        <taxon>Bacillati</taxon>
        <taxon>Actinomycetota</taxon>
        <taxon>Actinomycetes</taxon>
        <taxon>Mycobacteriales</taxon>
        <taxon>Nocardiaceae</taxon>
        <taxon>Nocardia</taxon>
    </lineage>
</organism>
<dbReference type="SUPFAM" id="SSF55961">
    <property type="entry name" value="Bet v1-like"/>
    <property type="match status" value="1"/>
</dbReference>
<dbReference type="Gene3D" id="3.30.530.20">
    <property type="match status" value="1"/>
</dbReference>
<evidence type="ECO:0000313" key="4">
    <source>
        <dbReference type="Proteomes" id="UP000565711"/>
    </source>
</evidence>
<dbReference type="Proteomes" id="UP000565711">
    <property type="component" value="Unassembled WGS sequence"/>
</dbReference>
<protein>
    <submittedName>
        <fullName evidence="3">SRPBCC family protein</fullName>
    </submittedName>
</protein>
<dbReference type="EMBL" id="JAAXOP010000002">
    <property type="protein sequence ID" value="NKY49471.1"/>
    <property type="molecule type" value="Genomic_DNA"/>
</dbReference>
<dbReference type="InterPro" id="IPR013538">
    <property type="entry name" value="ASHA1/2-like_C"/>
</dbReference>
<proteinExistence type="inferred from homology"/>
<dbReference type="Pfam" id="PF08327">
    <property type="entry name" value="AHSA1"/>
    <property type="match status" value="1"/>
</dbReference>
<keyword evidence="4" id="KW-1185">Reference proteome</keyword>